<dbReference type="InterPro" id="IPR050482">
    <property type="entry name" value="Sensor_HK_TwoCompSys"/>
</dbReference>
<dbReference type="InterPro" id="IPR036890">
    <property type="entry name" value="HATPase_C_sf"/>
</dbReference>
<evidence type="ECO:0000256" key="1">
    <source>
        <dbReference type="ARBA" id="ARBA00000085"/>
    </source>
</evidence>
<evidence type="ECO:0000256" key="3">
    <source>
        <dbReference type="ARBA" id="ARBA00022679"/>
    </source>
</evidence>
<dbReference type="GO" id="GO:0000160">
    <property type="term" value="P:phosphorelay signal transduction system"/>
    <property type="evidence" value="ECO:0007669"/>
    <property type="project" value="UniProtKB-KW"/>
</dbReference>
<dbReference type="Gene3D" id="3.30.565.10">
    <property type="entry name" value="Histidine kinase-like ATPase, C-terminal domain"/>
    <property type="match status" value="1"/>
</dbReference>
<evidence type="ECO:0000256" key="2">
    <source>
        <dbReference type="ARBA" id="ARBA00012438"/>
    </source>
</evidence>
<dbReference type="Pfam" id="PF00515">
    <property type="entry name" value="TPR_1"/>
    <property type="match status" value="1"/>
</dbReference>
<evidence type="ECO:0000256" key="5">
    <source>
        <dbReference type="ARBA" id="ARBA00023012"/>
    </source>
</evidence>
<dbReference type="Pfam" id="PF13374">
    <property type="entry name" value="TPR_10"/>
    <property type="match status" value="1"/>
</dbReference>
<keyword evidence="7" id="KW-1133">Transmembrane helix</keyword>
<evidence type="ECO:0000259" key="8">
    <source>
        <dbReference type="Pfam" id="PF02518"/>
    </source>
</evidence>
<feature type="repeat" description="TPR" evidence="6">
    <location>
        <begin position="202"/>
        <end position="235"/>
    </location>
</feature>
<dbReference type="SUPFAM" id="SSF48452">
    <property type="entry name" value="TPR-like"/>
    <property type="match status" value="2"/>
</dbReference>
<dbReference type="Gene3D" id="1.25.40.10">
    <property type="entry name" value="Tetratricopeptide repeat domain"/>
    <property type="match status" value="3"/>
</dbReference>
<dbReference type="AlphaFoldDB" id="A0A163A251"/>
<keyword evidence="7" id="KW-0472">Membrane</keyword>
<dbReference type="PROSITE" id="PS51257">
    <property type="entry name" value="PROKAR_LIPOPROTEIN"/>
    <property type="match status" value="1"/>
</dbReference>
<feature type="domain" description="Histidine kinase/HSP90-like ATPase" evidence="8">
    <location>
        <begin position="565"/>
        <end position="650"/>
    </location>
</feature>
<dbReference type="Proteomes" id="UP000076715">
    <property type="component" value="Unassembled WGS sequence"/>
</dbReference>
<keyword evidence="5" id="KW-0902">Two-component regulatory system</keyword>
<dbReference type="PANTHER" id="PTHR24421:SF10">
    <property type="entry name" value="NITRATE_NITRITE SENSOR PROTEIN NARQ"/>
    <property type="match status" value="1"/>
</dbReference>
<feature type="repeat" description="TPR" evidence="6">
    <location>
        <begin position="243"/>
        <end position="276"/>
    </location>
</feature>
<evidence type="ECO:0000256" key="4">
    <source>
        <dbReference type="ARBA" id="ARBA00022777"/>
    </source>
</evidence>
<keyword evidence="10" id="KW-1185">Reference proteome</keyword>
<feature type="transmembrane region" description="Helical" evidence="7">
    <location>
        <begin position="427"/>
        <end position="446"/>
    </location>
</feature>
<evidence type="ECO:0000313" key="10">
    <source>
        <dbReference type="Proteomes" id="UP000076715"/>
    </source>
</evidence>
<evidence type="ECO:0000256" key="6">
    <source>
        <dbReference type="PROSITE-ProRule" id="PRU00339"/>
    </source>
</evidence>
<dbReference type="GO" id="GO:0004673">
    <property type="term" value="F:protein histidine kinase activity"/>
    <property type="evidence" value="ECO:0007669"/>
    <property type="project" value="UniProtKB-EC"/>
</dbReference>
<organism evidence="9 10">
    <name type="scientific">Aquimarina aggregata</name>
    <dbReference type="NCBI Taxonomy" id="1642818"/>
    <lineage>
        <taxon>Bacteria</taxon>
        <taxon>Pseudomonadati</taxon>
        <taxon>Bacteroidota</taxon>
        <taxon>Flavobacteriia</taxon>
        <taxon>Flavobacteriales</taxon>
        <taxon>Flavobacteriaceae</taxon>
        <taxon>Aquimarina</taxon>
    </lineage>
</organism>
<dbReference type="STRING" id="1642818.AWE51_24955"/>
<comment type="caution">
    <text evidence="9">The sequence shown here is derived from an EMBL/GenBank/DDBJ whole genome shotgun (WGS) entry which is preliminary data.</text>
</comment>
<dbReference type="CDD" id="cd16917">
    <property type="entry name" value="HATPase_UhpB-NarQ-NarX-like"/>
    <property type="match status" value="1"/>
</dbReference>
<dbReference type="InterPro" id="IPR011990">
    <property type="entry name" value="TPR-like_helical_dom_sf"/>
</dbReference>
<dbReference type="PANTHER" id="PTHR24421">
    <property type="entry name" value="NITRATE/NITRITE SENSOR PROTEIN NARX-RELATED"/>
    <property type="match status" value="1"/>
</dbReference>
<dbReference type="SUPFAM" id="SSF55874">
    <property type="entry name" value="ATPase domain of HSP90 chaperone/DNA topoisomerase II/histidine kinase"/>
    <property type="match status" value="1"/>
</dbReference>
<dbReference type="PROSITE" id="PS50005">
    <property type="entry name" value="TPR"/>
    <property type="match status" value="2"/>
</dbReference>
<gene>
    <name evidence="9" type="ORF">AWE51_24955</name>
</gene>
<dbReference type="InterPro" id="IPR019734">
    <property type="entry name" value="TPR_rpt"/>
</dbReference>
<dbReference type="InterPro" id="IPR003594">
    <property type="entry name" value="HATPase_dom"/>
</dbReference>
<keyword evidence="7" id="KW-0812">Transmembrane</keyword>
<reference evidence="9 10" key="1">
    <citation type="submission" date="2016-01" db="EMBL/GenBank/DDBJ databases">
        <title>The draft genome sequence of Aquimarina sp. RZW4-3-2.</title>
        <authorList>
            <person name="Wang Y."/>
        </authorList>
    </citation>
    <scope>NUCLEOTIDE SEQUENCE [LARGE SCALE GENOMIC DNA]</scope>
    <source>
        <strain evidence="9 10">RZW4-3-2</strain>
    </source>
</reference>
<accession>A0A163A251</accession>
<evidence type="ECO:0000256" key="7">
    <source>
        <dbReference type="SAM" id="Phobius"/>
    </source>
</evidence>
<keyword evidence="4" id="KW-0418">Kinase</keyword>
<protein>
    <recommendedName>
        <fullName evidence="2">histidine kinase</fullName>
        <ecNumber evidence="2">2.7.13.3</ecNumber>
    </recommendedName>
</protein>
<dbReference type="EC" id="2.7.13.3" evidence="2"/>
<dbReference type="Pfam" id="PF02518">
    <property type="entry name" value="HATPase_c"/>
    <property type="match status" value="1"/>
</dbReference>
<comment type="catalytic activity">
    <reaction evidence="1">
        <text>ATP + protein L-histidine = ADP + protein N-phospho-L-histidine.</text>
        <dbReference type="EC" id="2.7.13.3"/>
    </reaction>
</comment>
<proteinExistence type="predicted"/>
<evidence type="ECO:0000313" key="9">
    <source>
        <dbReference type="EMBL" id="KZS40209.1"/>
    </source>
</evidence>
<name>A0A163A251_9FLAO</name>
<keyword evidence="3" id="KW-0808">Transferase</keyword>
<dbReference type="EMBL" id="LQRT01000014">
    <property type="protein sequence ID" value="KZS40209.1"/>
    <property type="molecule type" value="Genomic_DNA"/>
</dbReference>
<dbReference type="PROSITE" id="PS50293">
    <property type="entry name" value="TPR_REGION"/>
    <property type="match status" value="1"/>
</dbReference>
<sequence>MLIDFLKIFILLIILSTLGCNSENGLIKTEELKLNSIQSNINIAKSKKKSNKEIKQHLQEALSICNELSSSKKKIEKIFQISYVYYSLKDFISYREMNEKALKEAIYFKDSINIAKSYQNLGIYYRSSKLDIAYQKFYEAEKIYSTLNKEEYDTENLTFNHGKVLLDIARILQRTRHYIESEATTIKAIEHFHKAGNLKYLPISYTNLGFIARYFEQYDQAINYHREAIKFAKNTDKEISQTIHSYNNIGVIYITIKEYDKAKDYFNKALEFKEFLSLNPARYAGLLDNLGYANFLSNKMENIPEVFIKTLNIRDSIGDKKGIITNTLRLAEYYESINEDSIARKYAKRSETVSLELNNNQELLKSYLILSNINYNNEGLGYTDKYITLNDSLIREERVFRDKFARIRFETDQKEQQIIEVQNQNTIYLLGMLLLLSGIGFAIYFFRQRTQHLAQQNKMVQFQASYETETRISKRLHDELGNDIFQVMLQYQNDPHDPQIKEKLNTSYLKARDISRENNEFETDETFSEELNNMLHNYTQNGIQLMARGLDRIDWDHISKPIKITVYRVLQELMTNMQKHSKAKLVVLIFSNIDNILRIKYSDNGVGVTKEHLQSKNGLRNTEKRIQAIQGTLIFESEKDKGFKAEIKIPN</sequence>
<dbReference type="SMART" id="SM00028">
    <property type="entry name" value="TPR"/>
    <property type="match status" value="3"/>
</dbReference>
<keyword evidence="6" id="KW-0802">TPR repeat</keyword>